<keyword evidence="3" id="KW-1185">Reference proteome</keyword>
<name>I1CVW1_RHIO9</name>
<evidence type="ECO:0000313" key="3">
    <source>
        <dbReference type="Proteomes" id="UP000009138"/>
    </source>
</evidence>
<feature type="compositionally biased region" description="Polar residues" evidence="1">
    <location>
        <begin position="279"/>
        <end position="289"/>
    </location>
</feature>
<dbReference type="AlphaFoldDB" id="I1CVW1"/>
<feature type="compositionally biased region" description="Acidic residues" evidence="1">
    <location>
        <begin position="262"/>
        <end position="274"/>
    </location>
</feature>
<dbReference type="RefSeq" id="XP_067527987.1">
    <property type="nucleotide sequence ID" value="XM_067671886.1"/>
</dbReference>
<dbReference type="GeneID" id="93624267"/>
<gene>
    <name evidence="2" type="ORF">RO3G_17302</name>
</gene>
<dbReference type="VEuPathDB" id="FungiDB:RO3G_17302"/>
<feature type="region of interest" description="Disordered" evidence="1">
    <location>
        <begin position="261"/>
        <end position="289"/>
    </location>
</feature>
<organism evidence="2 3">
    <name type="scientific">Rhizopus delemar (strain RA 99-880 / ATCC MYA-4621 / FGSC 9543 / NRRL 43880)</name>
    <name type="common">Mucormycosis agent</name>
    <name type="synonym">Rhizopus arrhizus var. delemar</name>
    <dbReference type="NCBI Taxonomy" id="246409"/>
    <lineage>
        <taxon>Eukaryota</taxon>
        <taxon>Fungi</taxon>
        <taxon>Fungi incertae sedis</taxon>
        <taxon>Mucoromycota</taxon>
        <taxon>Mucoromycotina</taxon>
        <taxon>Mucoromycetes</taxon>
        <taxon>Mucorales</taxon>
        <taxon>Mucorineae</taxon>
        <taxon>Rhizopodaceae</taxon>
        <taxon>Rhizopus</taxon>
    </lineage>
</organism>
<proteinExistence type="predicted"/>
<dbReference type="EMBL" id="GG669516">
    <property type="protein sequence ID" value="EIE92591.1"/>
    <property type="molecule type" value="Genomic_DNA"/>
</dbReference>
<dbReference type="Proteomes" id="UP000009138">
    <property type="component" value="Unassembled WGS sequence"/>
</dbReference>
<dbReference type="InParanoid" id="I1CVW1"/>
<reference evidence="2 3" key="1">
    <citation type="journal article" date="2009" name="PLoS Genet.">
        <title>Genomic analysis of the basal lineage fungus Rhizopus oryzae reveals a whole-genome duplication.</title>
        <authorList>
            <person name="Ma L.-J."/>
            <person name="Ibrahim A.S."/>
            <person name="Skory C."/>
            <person name="Grabherr M.G."/>
            <person name="Burger G."/>
            <person name="Butler M."/>
            <person name="Elias M."/>
            <person name="Idnurm A."/>
            <person name="Lang B.F."/>
            <person name="Sone T."/>
            <person name="Abe A."/>
            <person name="Calvo S.E."/>
            <person name="Corrochano L.M."/>
            <person name="Engels R."/>
            <person name="Fu J."/>
            <person name="Hansberg W."/>
            <person name="Kim J.-M."/>
            <person name="Kodira C.D."/>
            <person name="Koehrsen M.J."/>
            <person name="Liu B."/>
            <person name="Miranda-Saavedra D."/>
            <person name="O'Leary S."/>
            <person name="Ortiz-Castellanos L."/>
            <person name="Poulter R."/>
            <person name="Rodriguez-Romero J."/>
            <person name="Ruiz-Herrera J."/>
            <person name="Shen Y.-Q."/>
            <person name="Zeng Q."/>
            <person name="Galagan J."/>
            <person name="Birren B.W."/>
            <person name="Cuomo C.A."/>
            <person name="Wickes B.L."/>
        </authorList>
    </citation>
    <scope>NUCLEOTIDE SEQUENCE [LARGE SCALE GENOMIC DNA]</scope>
    <source>
        <strain evidence="3">RA 99-880 / ATCC MYA-4621 / FGSC 9543 / NRRL 43880</strain>
    </source>
</reference>
<evidence type="ECO:0000256" key="1">
    <source>
        <dbReference type="SAM" id="MobiDB-lite"/>
    </source>
</evidence>
<sequence>MSNRNILRSRAGNTSEYVTQTGKGLKLTMKTMLDSDPANDPQKLGIMLGPIRNIGENIGSVNNIEMGDTAVVFPDEAISTTYLFKDVIVEFRSNAGDVKVRGRGENKFESAYLVSYVSIGIPSKRFEWLKTNISAGRQKVSYSNFVENQGYHWVTAKMVPEVSMDMYDPNDNTIISYGSACEVMQGIQQSVVALVGANVRLKKTYKEGDKKPNAFELSVVVSSIQMYDITQISSPPLISTSSLDVMALKPSATLLQIMSQQDIEEEEEEIEEEVPATAIPSTSGQTTLV</sequence>
<accession>I1CVW1</accession>
<protein>
    <submittedName>
        <fullName evidence="2">Uncharacterized protein</fullName>
    </submittedName>
</protein>
<evidence type="ECO:0000313" key="2">
    <source>
        <dbReference type="EMBL" id="EIE92591.1"/>
    </source>
</evidence>